<dbReference type="Gene3D" id="1.25.40.10">
    <property type="entry name" value="Tetratricopeptide repeat domain"/>
    <property type="match status" value="2"/>
</dbReference>
<gene>
    <name evidence="5" type="ORF">BJ987_000678</name>
</gene>
<evidence type="ECO:0000256" key="2">
    <source>
        <dbReference type="ARBA" id="ARBA00023125"/>
    </source>
</evidence>
<organism evidence="5 6">
    <name type="scientific">Nocardia goodfellowii</name>
    <dbReference type="NCBI Taxonomy" id="882446"/>
    <lineage>
        <taxon>Bacteria</taxon>
        <taxon>Bacillati</taxon>
        <taxon>Actinomycetota</taxon>
        <taxon>Actinomycetes</taxon>
        <taxon>Mycobacteriales</taxon>
        <taxon>Nocardiaceae</taxon>
        <taxon>Nocardia</taxon>
    </lineage>
</organism>
<evidence type="ECO:0000259" key="4">
    <source>
        <dbReference type="PROSITE" id="PS51755"/>
    </source>
</evidence>
<dbReference type="Pfam" id="PF00486">
    <property type="entry name" value="Trans_reg_C"/>
    <property type="match status" value="1"/>
</dbReference>
<evidence type="ECO:0000256" key="3">
    <source>
        <dbReference type="PROSITE-ProRule" id="PRU01091"/>
    </source>
</evidence>
<accession>A0ABS4Q7W4</accession>
<evidence type="ECO:0000256" key="1">
    <source>
        <dbReference type="ARBA" id="ARBA00005820"/>
    </source>
</evidence>
<protein>
    <submittedName>
        <fullName evidence="5">ATPase/DNA-binding SARP family transcriptional activator</fullName>
    </submittedName>
</protein>
<dbReference type="InterPro" id="IPR005158">
    <property type="entry name" value="BTAD"/>
</dbReference>
<name>A0ABS4Q7W4_9NOCA</name>
<keyword evidence="6" id="KW-1185">Reference proteome</keyword>
<dbReference type="SUPFAM" id="SSF52540">
    <property type="entry name" value="P-loop containing nucleoside triphosphate hydrolases"/>
    <property type="match status" value="1"/>
</dbReference>
<feature type="DNA-binding region" description="OmpR/PhoB-type" evidence="3">
    <location>
        <begin position="5"/>
        <end position="103"/>
    </location>
</feature>
<dbReference type="InterPro" id="IPR016032">
    <property type="entry name" value="Sig_transdc_resp-reg_C-effctor"/>
</dbReference>
<dbReference type="Gene3D" id="1.10.10.10">
    <property type="entry name" value="Winged helix-like DNA-binding domain superfamily/Winged helix DNA-binding domain"/>
    <property type="match status" value="1"/>
</dbReference>
<dbReference type="InterPro" id="IPR011990">
    <property type="entry name" value="TPR-like_helical_dom_sf"/>
</dbReference>
<dbReference type="Gene3D" id="3.40.50.300">
    <property type="entry name" value="P-loop containing nucleotide triphosphate hydrolases"/>
    <property type="match status" value="1"/>
</dbReference>
<reference evidence="5 6" key="1">
    <citation type="submission" date="2021-03" db="EMBL/GenBank/DDBJ databases">
        <title>Sequencing the genomes of 1000 actinobacteria strains.</title>
        <authorList>
            <person name="Klenk H.-P."/>
        </authorList>
    </citation>
    <scope>NUCLEOTIDE SEQUENCE [LARGE SCALE GENOMIC DNA]</scope>
    <source>
        <strain evidence="5 6">DSM 45516</strain>
    </source>
</reference>
<feature type="domain" description="OmpR/PhoB-type" evidence="4">
    <location>
        <begin position="5"/>
        <end position="103"/>
    </location>
</feature>
<dbReference type="Pfam" id="PF03704">
    <property type="entry name" value="BTAD"/>
    <property type="match status" value="1"/>
</dbReference>
<dbReference type="SUPFAM" id="SSF46894">
    <property type="entry name" value="C-terminal effector domain of the bipartite response regulators"/>
    <property type="match status" value="1"/>
</dbReference>
<proteinExistence type="inferred from homology"/>
<dbReference type="CDD" id="cd15831">
    <property type="entry name" value="BTAD"/>
    <property type="match status" value="1"/>
</dbReference>
<comment type="caution">
    <text evidence="5">The sequence shown here is derived from an EMBL/GenBank/DDBJ whole genome shotgun (WGS) entry which is preliminary data.</text>
</comment>
<evidence type="ECO:0000313" key="6">
    <source>
        <dbReference type="Proteomes" id="UP001519325"/>
    </source>
</evidence>
<dbReference type="PRINTS" id="PR00364">
    <property type="entry name" value="DISEASERSIST"/>
</dbReference>
<keyword evidence="2 3" id="KW-0238">DNA-binding</keyword>
<comment type="similarity">
    <text evidence="1">Belongs to the AfsR/DnrI/RedD regulatory family.</text>
</comment>
<dbReference type="SMART" id="SM01043">
    <property type="entry name" value="BTAD"/>
    <property type="match status" value="1"/>
</dbReference>
<dbReference type="RefSeq" id="WP_209884602.1">
    <property type="nucleotide sequence ID" value="NZ_JAGGMR010000001.1"/>
</dbReference>
<dbReference type="PANTHER" id="PTHR47691">
    <property type="entry name" value="REGULATOR-RELATED"/>
    <property type="match status" value="1"/>
</dbReference>
<dbReference type="SUPFAM" id="SSF48452">
    <property type="entry name" value="TPR-like"/>
    <property type="match status" value="2"/>
</dbReference>
<dbReference type="Proteomes" id="UP001519325">
    <property type="component" value="Unassembled WGS sequence"/>
</dbReference>
<dbReference type="EMBL" id="JAGGMR010000001">
    <property type="protein sequence ID" value="MBP2187777.1"/>
    <property type="molecule type" value="Genomic_DNA"/>
</dbReference>
<dbReference type="SMART" id="SM00862">
    <property type="entry name" value="Trans_reg_C"/>
    <property type="match status" value="1"/>
</dbReference>
<evidence type="ECO:0000313" key="5">
    <source>
        <dbReference type="EMBL" id="MBP2187777.1"/>
    </source>
</evidence>
<dbReference type="InterPro" id="IPR027417">
    <property type="entry name" value="P-loop_NTPase"/>
</dbReference>
<sequence length="1061" mass="114288">MARGWGFWEAERVRIGLLGVVSVHGDDGVAVEVGGVRVRMLLARLALAAGRPVSVDALIDGLWGEESPRAAAGALQALVSRLRKALRGVGTVELVAGGYRLSVDAADVDAVRFEELAAQGRRELAAGRIEAAASVLRSALELWRGPALADIRDAPFAEPVADRLADLRGSAAADRFDAELRAGRFGEVLADLERAAAERPSSERLAGLRMRALAAAGRQSDALAVYEQVRTRLADELGIDPSAELREIHLALLRGELDRSAATGTAAPAETMASRIPFQRTSFVGREAELTRVTGLLADARLVTVVGSGGAGKTRLSAEVAARHPAARHGRVWFVPLASARAVGEAVLGAIGARDRRPSDDTAQGVDRIIGLLDVGEAILVLDNCEHLIEDVADLADQLLERLPDLRILATSREPLAIAGEALFPLGPLRIPGGVPDVAEIAEAPAVRLFVDRAVAARPDFVLDARTSMPVLEICRRLDGIPLALELAAAKLRSMSADQIVQRLDDRFRLLTTGSRTALPRQRTLLALVEWSWDLLDEPERVLARRLSQFPGGATSAALEAVCSDDALPAGEVVYVVGALVEKSVVEVSGDDRYRMLETIRAFAADRFRSAGDDLGVRFAEHYLAVAEAHEPLLRTRDQLRALSVLDAEHENIVAALRFTLTRADAELSARFVTALFWYWGIRGLSTQFETFLEQVLRFGDQLPERTRAALRLIRLMVGVPLTDADPIVELIAECEAVGALDLHPTLLMFAVQLAYPAGDIEVSERLLARGLAAPDPWVRACAQWMRDHVHTERGDLATGAQARVAALRDFQAVGDRWGLGMALLAVGRIHSLRGEYAEAIAFFERGVAVSAELGGEADIFQNRTQLIAARMRSGDLTGARRDIEAIQRRAKEHGYRRLAAEILFSVAELHRRTGELDAAEQAVDQLELLADRLRLPGDMAADLIAGARMANLLAAGDALGARGQWPRALAGQRGWGVSAGVAHAAELLAELLVLEGDPKVAATALGLSESIRGAFDDGEPRLVALTSELIERLGADAYRRAYRDGAALPRERALERLAEL</sequence>
<dbReference type="PROSITE" id="PS51755">
    <property type="entry name" value="OMPR_PHOB"/>
    <property type="match status" value="1"/>
</dbReference>
<dbReference type="PANTHER" id="PTHR47691:SF3">
    <property type="entry name" value="HTH-TYPE TRANSCRIPTIONAL REGULATOR RV0890C-RELATED"/>
    <property type="match status" value="1"/>
</dbReference>
<dbReference type="InterPro" id="IPR036388">
    <property type="entry name" value="WH-like_DNA-bd_sf"/>
</dbReference>
<dbReference type="InterPro" id="IPR001867">
    <property type="entry name" value="OmpR/PhoB-type_DNA-bd"/>
</dbReference>